<feature type="transmembrane region" description="Helical" evidence="7">
    <location>
        <begin position="20"/>
        <end position="42"/>
    </location>
</feature>
<evidence type="ECO:0000256" key="7">
    <source>
        <dbReference type="SAM" id="Phobius"/>
    </source>
</evidence>
<dbReference type="InterPro" id="IPR050790">
    <property type="entry name" value="ExbB/TolQ_transport"/>
</dbReference>
<evidence type="ECO:0000259" key="8">
    <source>
        <dbReference type="Pfam" id="PF01618"/>
    </source>
</evidence>
<evidence type="ECO:0000313" key="9">
    <source>
        <dbReference type="EMBL" id="RUO47498.1"/>
    </source>
</evidence>
<dbReference type="PANTHER" id="PTHR30625">
    <property type="entry name" value="PROTEIN TOLQ"/>
    <property type="match status" value="1"/>
</dbReference>
<feature type="domain" description="MotA/TolQ/ExbB proton channel" evidence="8">
    <location>
        <begin position="52"/>
        <end position="168"/>
    </location>
</feature>
<keyword evidence="4 7" id="KW-1133">Transmembrane helix</keyword>
<keyword evidence="2" id="KW-1003">Cell membrane</keyword>
<comment type="caution">
    <text evidence="9">The sequence shown here is derived from an EMBL/GenBank/DDBJ whole genome shotgun (WGS) entry which is preliminary data.</text>
</comment>
<evidence type="ECO:0000313" key="10">
    <source>
        <dbReference type="Proteomes" id="UP000286985"/>
    </source>
</evidence>
<comment type="subcellular location">
    <subcellularLocation>
        <location evidence="1">Cell membrane</location>
        <topology evidence="1">Multi-pass membrane protein</topology>
    </subcellularLocation>
    <subcellularLocation>
        <location evidence="6">Membrane</location>
        <topology evidence="6">Multi-pass membrane protein</topology>
    </subcellularLocation>
</comment>
<sequence>MMFLLEFSNAIQDFIETGGNVLLVIGVLIFVMWLMILERIFYYLRGHRQATKAALTSWNNRSDKSSWQAEQIRGAMISRVSLALGGNLPILQAMVALCPLLGLMGTVTGMIEVFDVMAVAGTGNARSMAAGVSKATIPTMAGMVGALSGVFATTWLQRTAKRERLKLEDRLLLDHSGEQQLAKS</sequence>
<dbReference type="AlphaFoldDB" id="A0A432XFH0"/>
<evidence type="ECO:0000256" key="2">
    <source>
        <dbReference type="ARBA" id="ARBA00022475"/>
    </source>
</evidence>
<keyword evidence="6" id="KW-0813">Transport</keyword>
<evidence type="ECO:0000256" key="5">
    <source>
        <dbReference type="ARBA" id="ARBA00023136"/>
    </source>
</evidence>
<organism evidence="9 10">
    <name type="scientific">Pseudidiomarina donghaiensis</name>
    <dbReference type="NCBI Taxonomy" id="519452"/>
    <lineage>
        <taxon>Bacteria</taxon>
        <taxon>Pseudomonadati</taxon>
        <taxon>Pseudomonadota</taxon>
        <taxon>Gammaproteobacteria</taxon>
        <taxon>Alteromonadales</taxon>
        <taxon>Idiomarinaceae</taxon>
        <taxon>Pseudidiomarina</taxon>
    </lineage>
</organism>
<accession>A0A432XFH0</accession>
<dbReference type="PANTHER" id="PTHR30625:SF18">
    <property type="entry name" value="TONB2 ENERGY TRANSDUCTION SYSTEM INNER MEMBRANE COMPONENT EXBB"/>
    <property type="match status" value="1"/>
</dbReference>
<dbReference type="Proteomes" id="UP000286985">
    <property type="component" value="Unassembled WGS sequence"/>
</dbReference>
<keyword evidence="6" id="KW-0653">Protein transport</keyword>
<evidence type="ECO:0000256" key="1">
    <source>
        <dbReference type="ARBA" id="ARBA00004651"/>
    </source>
</evidence>
<feature type="transmembrane region" description="Helical" evidence="7">
    <location>
        <begin position="135"/>
        <end position="156"/>
    </location>
</feature>
<protein>
    <submittedName>
        <fullName evidence="9">MotA/TolQ/ExbB proton channel family protein</fullName>
    </submittedName>
</protein>
<evidence type="ECO:0000256" key="3">
    <source>
        <dbReference type="ARBA" id="ARBA00022692"/>
    </source>
</evidence>
<reference evidence="10" key="1">
    <citation type="journal article" date="2018" name="Front. Microbiol.">
        <title>Genome-Based Analysis Reveals the Taxonomy and Diversity of the Family Idiomarinaceae.</title>
        <authorList>
            <person name="Liu Y."/>
            <person name="Lai Q."/>
            <person name="Shao Z."/>
        </authorList>
    </citation>
    <scope>NUCLEOTIDE SEQUENCE [LARGE SCALE GENOMIC DNA]</scope>
    <source>
        <strain evidence="10">908033</strain>
    </source>
</reference>
<gene>
    <name evidence="9" type="ORF">CWE24_09310</name>
</gene>
<dbReference type="Pfam" id="PF01618">
    <property type="entry name" value="MotA_ExbB"/>
    <property type="match status" value="1"/>
</dbReference>
<dbReference type="OrthoDB" id="4045at2"/>
<dbReference type="STRING" id="519452.SAMN04488139_1686"/>
<keyword evidence="5 7" id="KW-0472">Membrane</keyword>
<feature type="transmembrane region" description="Helical" evidence="7">
    <location>
        <begin position="82"/>
        <end position="104"/>
    </location>
</feature>
<dbReference type="GO" id="GO:0017038">
    <property type="term" value="P:protein import"/>
    <property type="evidence" value="ECO:0007669"/>
    <property type="project" value="TreeGrafter"/>
</dbReference>
<evidence type="ECO:0000256" key="4">
    <source>
        <dbReference type="ARBA" id="ARBA00022989"/>
    </source>
</evidence>
<keyword evidence="3 7" id="KW-0812">Transmembrane</keyword>
<evidence type="ECO:0000256" key="6">
    <source>
        <dbReference type="RuleBase" id="RU004057"/>
    </source>
</evidence>
<dbReference type="InterPro" id="IPR002898">
    <property type="entry name" value="MotA_ExbB_proton_chnl"/>
</dbReference>
<keyword evidence="10" id="KW-1185">Reference proteome</keyword>
<proteinExistence type="inferred from homology"/>
<dbReference type="GO" id="GO:0005886">
    <property type="term" value="C:plasma membrane"/>
    <property type="evidence" value="ECO:0007669"/>
    <property type="project" value="UniProtKB-SubCell"/>
</dbReference>
<comment type="similarity">
    <text evidence="6">Belongs to the exbB/tolQ family.</text>
</comment>
<dbReference type="EMBL" id="PIPU01000004">
    <property type="protein sequence ID" value="RUO47498.1"/>
    <property type="molecule type" value="Genomic_DNA"/>
</dbReference>
<name>A0A432XFH0_9GAMM</name>